<dbReference type="RefSeq" id="WP_019345665.1">
    <property type="nucleotide sequence ID" value="NZ_AGSZ01000299.1"/>
</dbReference>
<sequence length="201" mass="22306">MESTTTPKLGDEFAEAMSYAAKLHATQTRKGGDIPYFGHLMSVSALVIEAGGSQTQAIAGLLHDAVEDQGGKPTLDEIESRFGSAVAKIVSECSDTDEVPKPPWRDRKERYIVHLRGASDDAVVVSLADKVDNARAILRDLRLHGDRLWQRFNVKDPEQHLWYYRSLLAVFEERTDSWLVDELRYTVEQIAALVAGPTVGP</sequence>
<dbReference type="Gene3D" id="1.10.3210.10">
    <property type="entry name" value="Hypothetical protein af1432"/>
    <property type="match status" value="1"/>
</dbReference>
<evidence type="ECO:0000259" key="1">
    <source>
        <dbReference type="SMART" id="SM00471"/>
    </source>
</evidence>
<dbReference type="InterPro" id="IPR003607">
    <property type="entry name" value="HD/PDEase_dom"/>
</dbReference>
<proteinExistence type="predicted"/>
<dbReference type="PATRIC" id="fig|451644.5.peg.5419"/>
<dbReference type="Proteomes" id="UP000037594">
    <property type="component" value="Unassembled WGS sequence"/>
</dbReference>
<dbReference type="EMBL" id="LFOD01000033">
    <property type="protein sequence ID" value="KMV15273.1"/>
    <property type="molecule type" value="Genomic_DNA"/>
</dbReference>
<dbReference type="PANTHER" id="PTHR46246">
    <property type="entry name" value="GUANOSINE-3',5'-BIS(DIPHOSPHATE) 3'-PYROPHOSPHOHYDROLASE MESH1"/>
    <property type="match status" value="1"/>
</dbReference>
<dbReference type="AlphaFoldDB" id="A0A0J8U0T6"/>
<feature type="domain" description="HD/PDEase" evidence="1">
    <location>
        <begin position="32"/>
        <end position="143"/>
    </location>
</feature>
<name>A0A0J8U0T6_9MYCO</name>
<dbReference type="SUPFAM" id="SSF109604">
    <property type="entry name" value="HD-domain/PDEase-like"/>
    <property type="match status" value="1"/>
</dbReference>
<accession>A0A0J8U0T6</accession>
<evidence type="ECO:0000313" key="2">
    <source>
        <dbReference type="EMBL" id="KMV15273.1"/>
    </source>
</evidence>
<protein>
    <submittedName>
        <fullName evidence="2">Phosphohydrolase</fullName>
    </submittedName>
</protein>
<dbReference type="OrthoDB" id="9802385at2"/>
<evidence type="ECO:0000313" key="3">
    <source>
        <dbReference type="Proteomes" id="UP000037594"/>
    </source>
</evidence>
<organism evidence="2 3">
    <name type="scientific">Mycolicibacterium conceptionense</name>
    <dbReference type="NCBI Taxonomy" id="451644"/>
    <lineage>
        <taxon>Bacteria</taxon>
        <taxon>Bacillati</taxon>
        <taxon>Actinomycetota</taxon>
        <taxon>Actinomycetes</taxon>
        <taxon>Mycobacteriales</taxon>
        <taxon>Mycobacteriaceae</taxon>
        <taxon>Mycolicibacterium</taxon>
    </lineage>
</organism>
<dbReference type="Pfam" id="PF13328">
    <property type="entry name" value="HD_4"/>
    <property type="match status" value="1"/>
</dbReference>
<dbReference type="InterPro" id="IPR052194">
    <property type="entry name" value="MESH1"/>
</dbReference>
<gene>
    <name evidence="2" type="ORF">ACT17_26270</name>
</gene>
<dbReference type="SMART" id="SM00471">
    <property type="entry name" value="HDc"/>
    <property type="match status" value="1"/>
</dbReference>
<dbReference type="GO" id="GO:0008893">
    <property type="term" value="F:guanosine-3',5'-bis(diphosphate) 3'-diphosphatase activity"/>
    <property type="evidence" value="ECO:0007669"/>
    <property type="project" value="TreeGrafter"/>
</dbReference>
<comment type="caution">
    <text evidence="2">The sequence shown here is derived from an EMBL/GenBank/DDBJ whole genome shotgun (WGS) entry which is preliminary data.</text>
</comment>
<reference evidence="2 3" key="1">
    <citation type="submission" date="2015-06" db="EMBL/GenBank/DDBJ databases">
        <title>Genome sequence of Mycobacterium conceptionense strain MLE.</title>
        <authorList>
            <person name="Greninger A.L."/>
            <person name="Cunningham G."/>
            <person name="Chiu C.Y."/>
            <person name="Miller S."/>
        </authorList>
    </citation>
    <scope>NUCLEOTIDE SEQUENCE [LARGE SCALE GENOMIC DNA]</scope>
    <source>
        <strain evidence="2 3">MLE</strain>
    </source>
</reference>
<dbReference type="PANTHER" id="PTHR46246:SF1">
    <property type="entry name" value="GUANOSINE-3',5'-BIS(DIPHOSPHATE) 3'-PYROPHOSPHOHYDROLASE MESH1"/>
    <property type="match status" value="1"/>
</dbReference>
<keyword evidence="2" id="KW-0378">Hydrolase</keyword>